<dbReference type="EMBL" id="CP022657">
    <property type="protein sequence ID" value="ASS75757.1"/>
    <property type="molecule type" value="Genomic_DNA"/>
</dbReference>
<keyword evidence="1" id="KW-0175">Coiled coil</keyword>
<gene>
    <name evidence="2" type="ORF">CIG75_12695</name>
</gene>
<name>A0A223D2Z7_9BACL</name>
<keyword evidence="3" id="KW-1185">Reference proteome</keyword>
<dbReference type="Pfam" id="PF10960">
    <property type="entry name" value="Holin_BhlA"/>
    <property type="match status" value="1"/>
</dbReference>
<dbReference type="AlphaFoldDB" id="A0A223D2Z7"/>
<organism evidence="2 3">
    <name type="scientific">Tumebacillus algifaecis</name>
    <dbReference type="NCBI Taxonomy" id="1214604"/>
    <lineage>
        <taxon>Bacteria</taxon>
        <taxon>Bacillati</taxon>
        <taxon>Bacillota</taxon>
        <taxon>Bacilli</taxon>
        <taxon>Bacillales</taxon>
        <taxon>Alicyclobacillaceae</taxon>
        <taxon>Tumebacillus</taxon>
    </lineage>
</organism>
<dbReference type="Proteomes" id="UP000214688">
    <property type="component" value="Chromosome"/>
</dbReference>
<evidence type="ECO:0000313" key="3">
    <source>
        <dbReference type="Proteomes" id="UP000214688"/>
    </source>
</evidence>
<protein>
    <recommendedName>
        <fullName evidence="4">Bacteriocin uviB</fullName>
    </recommendedName>
</protein>
<feature type="coiled-coil region" evidence="1">
    <location>
        <begin position="54"/>
        <end position="81"/>
    </location>
</feature>
<reference evidence="2 3" key="1">
    <citation type="journal article" date="2015" name="Int. J. Syst. Evol. Microbiol.">
        <title>Tumebacillus algifaecis sp. nov., isolated from decomposing algal scum.</title>
        <authorList>
            <person name="Wu Y.F."/>
            <person name="Zhang B."/>
            <person name="Xing P."/>
            <person name="Wu Q.L."/>
            <person name="Liu S.J."/>
        </authorList>
    </citation>
    <scope>NUCLEOTIDE SEQUENCE [LARGE SCALE GENOMIC DNA]</scope>
    <source>
        <strain evidence="2 3">THMBR28</strain>
    </source>
</reference>
<evidence type="ECO:0000313" key="2">
    <source>
        <dbReference type="EMBL" id="ASS75757.1"/>
    </source>
</evidence>
<sequence length="85" mass="9912">MVEILTFFQGQGPWALLFVWMLWKTKQESKEREDRLMAHNEGYQTALSELSAGQQQIVTAIAEMRADIDDLKDELKKEDLEVKLK</sequence>
<dbReference type="KEGG" id="tab:CIG75_12695"/>
<accession>A0A223D2Z7</accession>
<dbReference type="InterPro" id="IPR024405">
    <property type="entry name" value="Phage_BhlA/UviB"/>
</dbReference>
<proteinExistence type="predicted"/>
<evidence type="ECO:0000256" key="1">
    <source>
        <dbReference type="SAM" id="Coils"/>
    </source>
</evidence>
<evidence type="ECO:0008006" key="4">
    <source>
        <dbReference type="Google" id="ProtNLM"/>
    </source>
</evidence>